<dbReference type="Pfam" id="PF03231">
    <property type="entry name" value="Tospov_NS-S_N"/>
    <property type="match status" value="1"/>
</dbReference>
<name>A0A1R7T286_9VIRU</name>
<evidence type="ECO:0000259" key="2">
    <source>
        <dbReference type="Pfam" id="PF23017"/>
    </source>
</evidence>
<dbReference type="Pfam" id="PF23017">
    <property type="entry name" value="WIV_2"/>
    <property type="match status" value="1"/>
</dbReference>
<feature type="domain" description="Nonstructural protein NS-S WIV" evidence="2">
    <location>
        <begin position="345"/>
        <end position="428"/>
    </location>
</feature>
<evidence type="ECO:0000313" key="3">
    <source>
        <dbReference type="EMBL" id="AND76306.1"/>
    </source>
</evidence>
<accession>A0A1R7T286</accession>
<dbReference type="InterPro" id="IPR004915">
    <property type="entry name" value="NS-S_bunyaviral"/>
</dbReference>
<dbReference type="PIRSF" id="PIRSF003958">
    <property type="entry name" value="NS-S_TospoV"/>
    <property type="match status" value="1"/>
</dbReference>
<gene>
    <name evidence="3" type="primary">NSs</name>
</gene>
<dbReference type="EMBL" id="KU508428">
    <property type="protein sequence ID" value="AND76306.1"/>
    <property type="molecule type" value="Genomic_RNA"/>
</dbReference>
<organism evidence="3">
    <name type="scientific">Pepper chlorotic spot virus</name>
    <dbReference type="NCBI Taxonomy" id="1414655"/>
    <lineage>
        <taxon>Viruses</taxon>
        <taxon>Riboviria</taxon>
        <taxon>Orthornavirae</taxon>
        <taxon>Negarnaviricota</taxon>
        <taxon>Polyploviricotina</taxon>
        <taxon>Bunyaviricetes</taxon>
        <taxon>Elliovirales</taxon>
        <taxon>Tospoviridae</taxon>
        <taxon>Orthotospovirus</taxon>
        <taxon>Orthotospovirus capsicimaculaflavi</taxon>
    </lineage>
</organism>
<dbReference type="InterPro" id="IPR053928">
    <property type="entry name" value="NS-S_N_bunyaviral"/>
</dbReference>
<evidence type="ECO:0000259" key="1">
    <source>
        <dbReference type="Pfam" id="PF03231"/>
    </source>
</evidence>
<dbReference type="InterPro" id="IPR053929">
    <property type="entry name" value="NS-S_WIV_bunyaviral"/>
</dbReference>
<sequence length="452" mass="51465">MSNVFITATEFLKTYGTKDTRSVNDCYSMFSATGQNFLNLFMHSSPSIKTSFSINELGRNEDIKLHESEFLENHQCYKHFEKFGLDFTFCGHTMNIVVSKPDVKNTGCRFVQHNQIFLPNQATSENVGEDLQKEKFHEITNIENHCMTPNAWVIELCLRSNFFISASGGYKIEYGYPVMGKTVSYWRENLPKEKMLSVKQKVLQGTSHLTNRVLSPSAAKAIQVAAELVKDENTILSVRQLLTEDIKSQYRICFTGALEEGSFTRTYKIRAGQQDRIICIYAKTVIDSSYESTTLIVKVVNKSIQSNYHDMLQNHSDCKAVSSSLGITDSFNGDPNYNQIIARSLIKTHTLFALELSKYLEKKVIIFMLYEKQLMKKTMPSPVRDLTYLEDSDGNVYFTSETLKMLPKSLSTITYLKGIAPSCWKESIEDQHFYVEYKQPTTSTQTESGTGS</sequence>
<reference evidence="3" key="1">
    <citation type="submission" date="2016-01" db="EMBL/GenBank/DDBJ databases">
        <title>Detection Pepper chlorotic spot virus infecting Erigeron in Yunnan, southwest of China.</title>
        <authorList>
            <person name="Yin Y.Y."/>
            <person name="Lu X."/>
            <person name="Li T.T."/>
            <person name="Ding M."/>
        </authorList>
    </citation>
    <scope>NUCLEOTIDE SEQUENCE</scope>
    <source>
        <strain evidence="3">PCSV-4824</strain>
    </source>
</reference>
<protein>
    <submittedName>
        <fullName evidence="3">Non-structural protein</fullName>
    </submittedName>
</protein>
<feature type="domain" description="Nonstructural protein NS-S N-terminal bunyaviral" evidence="1">
    <location>
        <begin position="1"/>
        <end position="343"/>
    </location>
</feature>
<proteinExistence type="predicted"/>